<accession>A0A8S1GWQ6</accession>
<dbReference type="AlphaFoldDB" id="A0A8S1GWQ6"/>
<evidence type="ECO:0000256" key="2">
    <source>
        <dbReference type="SAM" id="MobiDB-lite"/>
    </source>
</evidence>
<dbReference type="InterPro" id="IPR011993">
    <property type="entry name" value="PH-like_dom_sf"/>
</dbReference>
<dbReference type="Proteomes" id="UP000835052">
    <property type="component" value="Unassembled WGS sequence"/>
</dbReference>
<feature type="compositionally biased region" description="Low complexity" evidence="2">
    <location>
        <begin position="166"/>
        <end position="179"/>
    </location>
</feature>
<sequence>MYLRPRRRFYFAIDEIKQELLWYRQEADFTSHRDPLGSIPIQSAYITISENNDRAFVLHVCGKSIELEADNIKSSQCWLEAFSNRSTDAEKQKLSLAMLRKSKRSVSLPVNSSPARQYFRPIMPKLFGEEKLPLEFDLPEAEITDWVSQWLRQEKFNSISDNDLDVSTTSSNNQSSQVSMSGAERSDNEELEQLRLITNSQKKKIEEMKAETNALTMHLEQMRQVP</sequence>
<dbReference type="EMBL" id="CAJGYM010000006">
    <property type="protein sequence ID" value="CAD6187263.1"/>
    <property type="molecule type" value="Genomic_DNA"/>
</dbReference>
<dbReference type="PROSITE" id="PS50003">
    <property type="entry name" value="PH_DOMAIN"/>
    <property type="match status" value="1"/>
</dbReference>
<keyword evidence="1" id="KW-0175">Coiled coil</keyword>
<proteinExistence type="predicted"/>
<dbReference type="OrthoDB" id="294251at2759"/>
<dbReference type="SUPFAM" id="SSF50729">
    <property type="entry name" value="PH domain-like"/>
    <property type="match status" value="1"/>
</dbReference>
<protein>
    <recommendedName>
        <fullName evidence="3">PH domain-containing protein</fullName>
    </recommendedName>
</protein>
<gene>
    <name evidence="4" type="ORF">CAUJ_LOCUS3182</name>
</gene>
<name>A0A8S1GWQ6_9PELO</name>
<evidence type="ECO:0000259" key="3">
    <source>
        <dbReference type="PROSITE" id="PS50003"/>
    </source>
</evidence>
<evidence type="ECO:0000313" key="5">
    <source>
        <dbReference type="Proteomes" id="UP000835052"/>
    </source>
</evidence>
<organism evidence="4 5">
    <name type="scientific">Caenorhabditis auriculariae</name>
    <dbReference type="NCBI Taxonomy" id="2777116"/>
    <lineage>
        <taxon>Eukaryota</taxon>
        <taxon>Metazoa</taxon>
        <taxon>Ecdysozoa</taxon>
        <taxon>Nematoda</taxon>
        <taxon>Chromadorea</taxon>
        <taxon>Rhabditida</taxon>
        <taxon>Rhabditina</taxon>
        <taxon>Rhabditomorpha</taxon>
        <taxon>Rhabditoidea</taxon>
        <taxon>Rhabditidae</taxon>
        <taxon>Peloderinae</taxon>
        <taxon>Caenorhabditis</taxon>
    </lineage>
</organism>
<feature type="domain" description="PH" evidence="3">
    <location>
        <begin position="1"/>
        <end position="87"/>
    </location>
</feature>
<evidence type="ECO:0000313" key="4">
    <source>
        <dbReference type="EMBL" id="CAD6187263.1"/>
    </source>
</evidence>
<keyword evidence="5" id="KW-1185">Reference proteome</keyword>
<comment type="caution">
    <text evidence="4">The sequence shown here is derived from an EMBL/GenBank/DDBJ whole genome shotgun (WGS) entry which is preliminary data.</text>
</comment>
<feature type="region of interest" description="Disordered" evidence="2">
    <location>
        <begin position="161"/>
        <end position="191"/>
    </location>
</feature>
<reference evidence="4" key="1">
    <citation type="submission" date="2020-10" db="EMBL/GenBank/DDBJ databases">
        <authorList>
            <person name="Kikuchi T."/>
        </authorList>
    </citation>
    <scope>NUCLEOTIDE SEQUENCE</scope>
    <source>
        <strain evidence="4">NKZ352</strain>
    </source>
</reference>
<dbReference type="Gene3D" id="2.30.29.30">
    <property type="entry name" value="Pleckstrin-homology domain (PH domain)/Phosphotyrosine-binding domain (PTB)"/>
    <property type="match status" value="1"/>
</dbReference>
<evidence type="ECO:0000256" key="1">
    <source>
        <dbReference type="SAM" id="Coils"/>
    </source>
</evidence>
<feature type="coiled-coil region" evidence="1">
    <location>
        <begin position="191"/>
        <end position="225"/>
    </location>
</feature>
<dbReference type="InterPro" id="IPR001849">
    <property type="entry name" value="PH_domain"/>
</dbReference>